<dbReference type="Pfam" id="PF01424">
    <property type="entry name" value="R3H"/>
    <property type="match status" value="1"/>
</dbReference>
<evidence type="ECO:0000256" key="1">
    <source>
        <dbReference type="ARBA" id="ARBA00022490"/>
    </source>
</evidence>
<dbReference type="OrthoDB" id="9794483at2"/>
<dbReference type="InterPro" id="IPR038008">
    <property type="entry name" value="Jag_KH"/>
</dbReference>
<dbReference type="GO" id="GO:0003723">
    <property type="term" value="F:RNA binding"/>
    <property type="evidence" value="ECO:0007669"/>
    <property type="project" value="UniProtKB-UniRule"/>
</dbReference>
<evidence type="ECO:0000256" key="2">
    <source>
        <dbReference type="ARBA" id="ARBA00022884"/>
    </source>
</evidence>
<dbReference type="Proteomes" id="UP000004322">
    <property type="component" value="Unassembled WGS sequence"/>
</dbReference>
<evidence type="ECO:0000256" key="4">
    <source>
        <dbReference type="ARBA" id="ARBA00023186"/>
    </source>
</evidence>
<reference evidence="9" key="1">
    <citation type="submission" date="2011-07" db="EMBL/GenBank/DDBJ databases">
        <authorList>
            <person name="Stanhope M.J."/>
            <person name="Durkin A.S."/>
            <person name="Hostetler J."/>
            <person name="Kim M."/>
            <person name="Radune D."/>
            <person name="Singh I."/>
            <person name="Town C.D."/>
        </authorList>
    </citation>
    <scope>NUCLEOTIDE SEQUENCE [LARGE SCALE GENOMIC DNA]</scope>
    <source>
        <strain evidence="9">HS-6</strain>
    </source>
</reference>
<keyword evidence="10" id="KW-1185">Reference proteome</keyword>
<evidence type="ECO:0000256" key="6">
    <source>
        <dbReference type="HAMAP-Rule" id="MF_00867"/>
    </source>
</evidence>
<dbReference type="GO" id="GO:0009252">
    <property type="term" value="P:peptidoglycan biosynthetic process"/>
    <property type="evidence" value="ECO:0007669"/>
    <property type="project" value="UniProtKB-UniRule"/>
</dbReference>
<dbReference type="GO" id="GO:0071555">
    <property type="term" value="P:cell wall organization"/>
    <property type="evidence" value="ECO:0007669"/>
    <property type="project" value="UniProtKB-KW"/>
</dbReference>
<dbReference type="InterPro" id="IPR015946">
    <property type="entry name" value="KH_dom-like_a/b"/>
</dbReference>
<dbReference type="EMBL" id="AEUV02000002">
    <property type="protein sequence ID" value="EHI75309.1"/>
    <property type="molecule type" value="Genomic_DNA"/>
</dbReference>
<accession>G5JQY4</accession>
<dbReference type="InterPro" id="IPR038247">
    <property type="entry name" value="Jag_N_dom_sf"/>
</dbReference>
<dbReference type="eggNOG" id="COG1847">
    <property type="taxonomic scope" value="Bacteria"/>
</dbReference>
<comment type="caution">
    <text evidence="9">The sequence shown here is derived from an EMBL/GenBank/DDBJ whole genome shotgun (WGS) entry which is preliminary data.</text>
</comment>
<evidence type="ECO:0000313" key="9">
    <source>
        <dbReference type="EMBL" id="EHI75309.1"/>
    </source>
</evidence>
<comment type="subunit">
    <text evidence="6">Forms a complex with KhpA.</text>
</comment>
<evidence type="ECO:0000259" key="8">
    <source>
        <dbReference type="PROSITE" id="PS51061"/>
    </source>
</evidence>
<dbReference type="SMART" id="SM01245">
    <property type="entry name" value="Jag_N"/>
    <property type="match status" value="1"/>
</dbReference>
<protein>
    <recommendedName>
        <fullName evidence="6">RNA-binding protein KhpB</fullName>
    </recommendedName>
    <alternativeName>
        <fullName evidence="6">RNA-binding protein EloR</fullName>
    </alternativeName>
</protein>
<dbReference type="SUPFAM" id="SSF82708">
    <property type="entry name" value="R3H domain"/>
    <property type="match status" value="1"/>
</dbReference>
<dbReference type="InterPro" id="IPR032782">
    <property type="entry name" value="KhpB_N"/>
</dbReference>
<name>G5JQY4_STRCG</name>
<evidence type="ECO:0000256" key="3">
    <source>
        <dbReference type="ARBA" id="ARBA00022960"/>
    </source>
</evidence>
<comment type="caution">
    <text evidence="6">Lacks conserved residue(s) required for the propagation of feature annotation.</text>
</comment>
<keyword evidence="5 6" id="KW-0961">Cell wall biogenesis/degradation</keyword>
<dbReference type="CDD" id="cd02644">
    <property type="entry name" value="R3H_jag"/>
    <property type="match status" value="1"/>
</dbReference>
<dbReference type="PANTHER" id="PTHR35800">
    <property type="entry name" value="PROTEIN JAG"/>
    <property type="match status" value="1"/>
</dbReference>
<keyword evidence="1 6" id="KW-0963">Cytoplasm</keyword>
<dbReference type="InterPro" id="IPR034079">
    <property type="entry name" value="R3H_KhpB"/>
</dbReference>
<evidence type="ECO:0000256" key="5">
    <source>
        <dbReference type="ARBA" id="ARBA00023316"/>
    </source>
</evidence>
<dbReference type="InterPro" id="IPR039247">
    <property type="entry name" value="KhpB"/>
</dbReference>
<dbReference type="InterPro" id="IPR036867">
    <property type="entry name" value="R3H_dom_sf"/>
</dbReference>
<dbReference type="CDD" id="cd02414">
    <property type="entry name" value="KH-II_Jag"/>
    <property type="match status" value="1"/>
</dbReference>
<dbReference type="GO" id="GO:0005737">
    <property type="term" value="C:cytoplasm"/>
    <property type="evidence" value="ECO:0007669"/>
    <property type="project" value="UniProtKB-SubCell"/>
</dbReference>
<feature type="domain" description="R3H" evidence="8">
    <location>
        <begin position="314"/>
        <end position="380"/>
    </location>
</feature>
<dbReference type="Pfam" id="PF13083">
    <property type="entry name" value="KH_KhpA-B"/>
    <property type="match status" value="1"/>
</dbReference>
<dbReference type="GO" id="GO:0008360">
    <property type="term" value="P:regulation of cell shape"/>
    <property type="evidence" value="ECO:0007669"/>
    <property type="project" value="UniProtKB-KW"/>
</dbReference>
<gene>
    <name evidence="6" type="primary">khpB</name>
    <name evidence="6" type="synonym">eloR</name>
    <name evidence="9" type="ORF">STRCR_0648</name>
</gene>
<comment type="domain">
    <text evidence="6">Has an N-terminal Jag-N domain and 2 RNA-binding domains (KH and R3H).</text>
</comment>
<dbReference type="AlphaFoldDB" id="G5JQY4"/>
<sequence>MVVFTGNTVEEAIQAGLGDLGITRTKASIRVLSRGKKGFFGFGKKPAKVDVEVISRTTVSQADQEIVRNLPKALSKREASEEALKQEAAESRKVTSIIKYLENRGQIVNDKAKSEMLDARRSITSVLSDLLPDEIVEEYRRKKEELDKEGLDWTDELEAEDSQAADSAELSAEDSQKTVGQRAAVPVAEASVAQENPAQSAAEGSEPELDRLTENSESGSHPIETTVGKDIDEAAEAVTGYLETIIYEMDVEAGLTTNQSGRQITIQVEAPEAGRVIGYHGKVLKSLQILAQNFLHDHYSRSFSVTVNVHDYVERRMETLIDFAHKIAERVSDSGQAYRMDSMSNDERKIIHKAIAKIPDVDSYSEGHDPKRYVVVVPSRED</sequence>
<dbReference type="Gene3D" id="3.30.30.80">
    <property type="entry name" value="probable RNA-binding protein from clostridium symbiosum atcc 14940"/>
    <property type="match status" value="1"/>
</dbReference>
<comment type="function">
    <text evidence="6">A probable RNA chaperone. Forms a complex with KhpA which binds to cellular RNA and controls its expression. Plays a role in peptidoglycan (PG) homeostasis and cell length regulation.</text>
</comment>
<evidence type="ECO:0000256" key="7">
    <source>
        <dbReference type="SAM" id="MobiDB-lite"/>
    </source>
</evidence>
<comment type="subcellular location">
    <subcellularLocation>
        <location evidence="6">Cytoplasm</location>
    </subcellularLocation>
</comment>
<evidence type="ECO:0000313" key="10">
    <source>
        <dbReference type="Proteomes" id="UP000004322"/>
    </source>
</evidence>
<dbReference type="RefSeq" id="WP_004229618.1">
    <property type="nucleotide sequence ID" value="NZ_AEUV02000002.1"/>
</dbReference>
<dbReference type="STRING" id="873449.STRCR_0648"/>
<keyword evidence="2 6" id="KW-0694">RNA-binding</keyword>
<feature type="region of interest" description="Disordered" evidence="7">
    <location>
        <begin position="160"/>
        <end position="225"/>
    </location>
</feature>
<dbReference type="Gene3D" id="3.30.1370.50">
    <property type="entry name" value="R3H-like domain"/>
    <property type="match status" value="1"/>
</dbReference>
<organism evidence="9 10">
    <name type="scientific">Streptococcus criceti HS-6</name>
    <dbReference type="NCBI Taxonomy" id="873449"/>
    <lineage>
        <taxon>Bacteria</taxon>
        <taxon>Bacillati</taxon>
        <taxon>Bacillota</taxon>
        <taxon>Bacilli</taxon>
        <taxon>Lactobacillales</taxon>
        <taxon>Streptococcaceae</taxon>
        <taxon>Streptococcus</taxon>
    </lineage>
</organism>
<keyword evidence="3 6" id="KW-0133">Cell shape</keyword>
<dbReference type="HAMAP" id="MF_00867">
    <property type="entry name" value="KhpB"/>
    <property type="match status" value="1"/>
</dbReference>
<keyword evidence="4 6" id="KW-0143">Chaperone</keyword>
<comment type="similarity">
    <text evidence="6">Belongs to the KhpB RNA-binding protein family.</text>
</comment>
<proteinExistence type="inferred from homology"/>
<dbReference type="SMART" id="SM00393">
    <property type="entry name" value="R3H"/>
    <property type="match status" value="1"/>
</dbReference>
<dbReference type="InterPro" id="IPR001374">
    <property type="entry name" value="R3H_dom"/>
</dbReference>
<dbReference type="Pfam" id="PF14804">
    <property type="entry name" value="Jag_N"/>
    <property type="match status" value="1"/>
</dbReference>
<dbReference type="PROSITE" id="PS51061">
    <property type="entry name" value="R3H"/>
    <property type="match status" value="1"/>
</dbReference>
<dbReference type="PANTHER" id="PTHR35800:SF1">
    <property type="entry name" value="RNA-BINDING PROTEIN KHPB"/>
    <property type="match status" value="1"/>
</dbReference>
<dbReference type="Gene3D" id="3.30.300.20">
    <property type="match status" value="1"/>
</dbReference>